<dbReference type="AlphaFoldDB" id="A0AAJ7T1B0"/>
<dbReference type="Proteomes" id="UP001318040">
    <property type="component" value="Chromosome 12"/>
</dbReference>
<sequence>MSWDMLALMMSPRAAAPHPAPPPPLVMDSTRTPYDEAYFFYGAHDPLDPSLTHRGRPFEVQHSADDLAPYRHRQQGPGASVAVPAPQRVTAVSGARRAVGPTSQLGSDFVPGSADRGKQREKHQRYQEELEEQMRVQDVRRQRQREERERYESRIEEEASAFSPWGKGGGGAPLRDAEGNLITDLKQMHKQNEEAYKNPHHRPRGDARAVLSLDLNLATPRADMGEGGNSPHKYPGFGYAYRGALQHAGPVTEQQARAQGLYKDFLKQQARELPGTRPRDRRSRAPRGPVERERGATPSLSCRLSFACDR</sequence>
<accession>A0AAJ7T1B0</accession>
<dbReference type="GO" id="GO:0005813">
    <property type="term" value="C:centrosome"/>
    <property type="evidence" value="ECO:0007669"/>
    <property type="project" value="InterPro"/>
</dbReference>
<gene>
    <name evidence="3" type="primary">LOC116941501</name>
</gene>
<reference evidence="3" key="1">
    <citation type="submission" date="2025-08" db="UniProtKB">
        <authorList>
            <consortium name="RefSeq"/>
        </authorList>
    </citation>
    <scope>IDENTIFICATION</scope>
    <source>
        <tissue evidence="3">Sperm</tissue>
    </source>
</reference>
<evidence type="ECO:0000313" key="3">
    <source>
        <dbReference type="RefSeq" id="XP_032808516.1"/>
    </source>
</evidence>
<dbReference type="KEGG" id="pmrn:116941501"/>
<feature type="region of interest" description="Disordered" evidence="1">
    <location>
        <begin position="266"/>
        <end position="298"/>
    </location>
</feature>
<dbReference type="GO" id="GO:0000922">
    <property type="term" value="C:spindle pole"/>
    <property type="evidence" value="ECO:0007669"/>
    <property type="project" value="InterPro"/>
</dbReference>
<organism evidence="2 3">
    <name type="scientific">Petromyzon marinus</name>
    <name type="common">Sea lamprey</name>
    <dbReference type="NCBI Taxonomy" id="7757"/>
    <lineage>
        <taxon>Eukaryota</taxon>
        <taxon>Metazoa</taxon>
        <taxon>Chordata</taxon>
        <taxon>Craniata</taxon>
        <taxon>Vertebrata</taxon>
        <taxon>Cyclostomata</taxon>
        <taxon>Hyperoartia</taxon>
        <taxon>Petromyzontiformes</taxon>
        <taxon>Petromyzontidae</taxon>
        <taxon>Petromyzon</taxon>
    </lineage>
</organism>
<evidence type="ECO:0000313" key="2">
    <source>
        <dbReference type="Proteomes" id="UP001318040"/>
    </source>
</evidence>
<feature type="region of interest" description="Disordered" evidence="1">
    <location>
        <begin position="93"/>
        <end position="126"/>
    </location>
</feature>
<dbReference type="GO" id="GO:0005874">
    <property type="term" value="C:microtubule"/>
    <property type="evidence" value="ECO:0007669"/>
    <property type="project" value="InterPro"/>
</dbReference>
<dbReference type="InterPro" id="IPR026708">
    <property type="entry name" value="CSPP1"/>
</dbReference>
<keyword evidence="2" id="KW-1185">Reference proteome</keyword>
<evidence type="ECO:0000256" key="1">
    <source>
        <dbReference type="SAM" id="MobiDB-lite"/>
    </source>
</evidence>
<protein>
    <submittedName>
        <fullName evidence="3">Centrosome and spindle pole-associated protein 1-like</fullName>
    </submittedName>
</protein>
<name>A0AAJ7T1B0_PETMA</name>
<dbReference type="PANTHER" id="PTHR21616">
    <property type="entry name" value="CENTROSOME SPINDLE POLE ASSOCIATED PROTEIN"/>
    <property type="match status" value="1"/>
</dbReference>
<dbReference type="PANTHER" id="PTHR21616:SF2">
    <property type="entry name" value="CENTROSOME AND SPINDLE POLE-ASSOCIATED PROTEIN 1"/>
    <property type="match status" value="1"/>
</dbReference>
<dbReference type="GO" id="GO:0032467">
    <property type="term" value="P:positive regulation of cytokinesis"/>
    <property type="evidence" value="ECO:0007669"/>
    <property type="project" value="InterPro"/>
</dbReference>
<proteinExistence type="predicted"/>
<dbReference type="RefSeq" id="XP_032808516.1">
    <property type="nucleotide sequence ID" value="XM_032952625.1"/>
</dbReference>